<dbReference type="STRING" id="1314781.A0A165HKN6"/>
<keyword evidence="14" id="KW-1185">Reference proteome</keyword>
<dbReference type="OrthoDB" id="421038at2759"/>
<dbReference type="SUPFAM" id="SSF51445">
    <property type="entry name" value="(Trans)glycosidases"/>
    <property type="match status" value="1"/>
</dbReference>
<comment type="subcellular location">
    <subcellularLocation>
        <location evidence="1">Cell envelope</location>
    </subcellularLocation>
    <subcellularLocation>
        <location evidence="10">Cell membrane</location>
        <topology evidence="10">Lipid-anchor</topology>
        <topology evidence="10">GPI-anchor</topology>
    </subcellularLocation>
    <subcellularLocation>
        <location evidence="2">Membrane</location>
        <topology evidence="2">Lipid-anchor</topology>
        <topology evidence="2">GPI-anchor</topology>
    </subcellularLocation>
</comment>
<evidence type="ECO:0000256" key="8">
    <source>
        <dbReference type="ARBA" id="ARBA00023180"/>
    </source>
</evidence>
<protein>
    <recommendedName>
        <fullName evidence="10">1,3-beta-glucanosyltransferase</fullName>
        <ecNumber evidence="10">2.4.1.-</ecNumber>
    </recommendedName>
</protein>
<dbReference type="AlphaFoldDB" id="A0A165HKN6"/>
<reference evidence="13 14" key="1">
    <citation type="journal article" date="2016" name="Mol. Biol. Evol.">
        <title>Comparative Genomics of Early-Diverging Mushroom-Forming Fungi Provides Insights into the Origins of Lignocellulose Decay Capabilities.</title>
        <authorList>
            <person name="Nagy L.G."/>
            <person name="Riley R."/>
            <person name="Tritt A."/>
            <person name="Adam C."/>
            <person name="Daum C."/>
            <person name="Floudas D."/>
            <person name="Sun H."/>
            <person name="Yadav J.S."/>
            <person name="Pangilinan J."/>
            <person name="Larsson K.H."/>
            <person name="Matsuura K."/>
            <person name="Barry K."/>
            <person name="Labutti K."/>
            <person name="Kuo R."/>
            <person name="Ohm R.A."/>
            <person name="Bhattacharya S.S."/>
            <person name="Shirouzu T."/>
            <person name="Yoshinaga Y."/>
            <person name="Martin F.M."/>
            <person name="Grigoriev I.V."/>
            <person name="Hibbett D.S."/>
        </authorList>
    </citation>
    <scope>NUCLEOTIDE SEQUENCE [LARGE SCALE GENOMIC DNA]</scope>
    <source>
        <strain evidence="13 14">HHB12029</strain>
    </source>
</reference>
<name>A0A165HKN6_EXIGL</name>
<evidence type="ECO:0000256" key="11">
    <source>
        <dbReference type="SAM" id="MobiDB-lite"/>
    </source>
</evidence>
<dbReference type="FunCoup" id="A0A165HKN6">
    <property type="interactions" value="97"/>
</dbReference>
<evidence type="ECO:0000313" key="14">
    <source>
        <dbReference type="Proteomes" id="UP000077266"/>
    </source>
</evidence>
<dbReference type="PANTHER" id="PTHR31468:SF2">
    <property type="entry name" value="1,3-BETA-GLUCANOSYLTRANSFERASE GAS1"/>
    <property type="match status" value="1"/>
</dbReference>
<feature type="compositionally biased region" description="Gly residues" evidence="11">
    <location>
        <begin position="511"/>
        <end position="524"/>
    </location>
</feature>
<feature type="signal peptide" evidence="10">
    <location>
        <begin position="1"/>
        <end position="21"/>
    </location>
</feature>
<evidence type="ECO:0000313" key="13">
    <source>
        <dbReference type="EMBL" id="KZV92110.1"/>
    </source>
</evidence>
<evidence type="ECO:0000256" key="6">
    <source>
        <dbReference type="ARBA" id="ARBA00023136"/>
    </source>
</evidence>
<dbReference type="Gene3D" id="1.20.58.1040">
    <property type="match status" value="1"/>
</dbReference>
<comment type="function">
    <text evidence="10">Splits internally a 1,3-beta-glucan molecule and transfers the newly generated reducing end (the donor) to the non-reducing end of another 1,3-beta-glucan molecule (the acceptor) forming a 1,3-beta linkage, resulting in the elongation of 1,3-beta-glucan chains in the cell wall.</text>
</comment>
<keyword evidence="5 10" id="KW-0732">Signal</keyword>
<evidence type="ECO:0000256" key="9">
    <source>
        <dbReference type="ARBA" id="ARBA00023288"/>
    </source>
</evidence>
<dbReference type="Proteomes" id="UP000077266">
    <property type="component" value="Unassembled WGS sequence"/>
</dbReference>
<dbReference type="Gene3D" id="3.20.20.80">
    <property type="entry name" value="Glycosidases"/>
    <property type="match status" value="1"/>
</dbReference>
<gene>
    <name evidence="13" type="ORF">EXIGLDRAFT_675503</name>
</gene>
<keyword evidence="4 10" id="KW-0336">GPI-anchor</keyword>
<keyword evidence="7" id="KW-1015">Disulfide bond</keyword>
<accession>A0A165HKN6</accession>
<dbReference type="GO" id="GO:0005886">
    <property type="term" value="C:plasma membrane"/>
    <property type="evidence" value="ECO:0007669"/>
    <property type="project" value="UniProtKB-SubCell"/>
</dbReference>
<dbReference type="GO" id="GO:0071970">
    <property type="term" value="P:fungal-type cell wall (1-&gt;3)-beta-D-glucan biosynthetic process"/>
    <property type="evidence" value="ECO:0007669"/>
    <property type="project" value="TreeGrafter"/>
</dbReference>
<dbReference type="GO" id="GO:0031505">
    <property type="term" value="P:fungal-type cell wall organization"/>
    <property type="evidence" value="ECO:0007669"/>
    <property type="project" value="TreeGrafter"/>
</dbReference>
<dbReference type="InterPro" id="IPR004886">
    <property type="entry name" value="Glucanosyltransferase"/>
</dbReference>
<comment type="similarity">
    <text evidence="3 10">Belongs to the glycosyl hydrolase 72 family.</text>
</comment>
<keyword evidence="6 10" id="KW-0472">Membrane</keyword>
<evidence type="ECO:0000256" key="4">
    <source>
        <dbReference type="ARBA" id="ARBA00022622"/>
    </source>
</evidence>
<sequence length="549" mass="57241">MRFSLPLLSASALLAASGVSALPKVSRVGRYLYDESGTRFFVKGIAYQEPGTGAFTVTNGFPEPDDFIDPLVDSTACNRDLPYLKQLGVNAVRVYSVDPTLNHDACMQAFSGAGIYTIIDLSQPKNGSLDRSAPKWTTNLLNLYLTTIDAFSKYDNVLAFTVGNEVVTAPAETVAAPFIKAAARDVKAYLKSKSISALVTYASTDGSQWRNNLAQYLSCGDESTTIDLYGLNNYEWKGDASIQSYGGTNTAFSTYNIPAYFSEYGSNANFPTPRPFTEVAALFGPEMSQTWSGGLAFSYFQGTEQGFGVVDLSEDGSTVTPNQDFTNLQTQYGAVTFQTTPAMADAGATQYPACVEPDGVNFLGSNTLPPTPNQDACNCVVEKASPCVYQARTENFSAVVGPLFSFACSTLGSQGSDACSDLAANGTTGVYGPMSACDPQSQLSFVFGAFYEASGQNVASCNFDGNATLNANAPTSSAGVEAATSSCLSNALSVSTPTGPSSPVETTHSGGSNGTTTGGGSGDGTGAATRVGLAVGTMFLAFLAGVAML</sequence>
<feature type="chain" id="PRO_5007748417" description="1,3-beta-glucanosyltransferase" evidence="10">
    <location>
        <begin position="22"/>
        <end position="549"/>
    </location>
</feature>
<dbReference type="InterPro" id="IPR012946">
    <property type="entry name" value="X8"/>
</dbReference>
<evidence type="ECO:0000256" key="5">
    <source>
        <dbReference type="ARBA" id="ARBA00022729"/>
    </source>
</evidence>
<evidence type="ECO:0000256" key="3">
    <source>
        <dbReference type="ARBA" id="ARBA00007528"/>
    </source>
</evidence>
<evidence type="ECO:0000256" key="1">
    <source>
        <dbReference type="ARBA" id="ARBA00004196"/>
    </source>
</evidence>
<organism evidence="13 14">
    <name type="scientific">Exidia glandulosa HHB12029</name>
    <dbReference type="NCBI Taxonomy" id="1314781"/>
    <lineage>
        <taxon>Eukaryota</taxon>
        <taxon>Fungi</taxon>
        <taxon>Dikarya</taxon>
        <taxon>Basidiomycota</taxon>
        <taxon>Agaricomycotina</taxon>
        <taxon>Agaricomycetes</taxon>
        <taxon>Auriculariales</taxon>
        <taxon>Exidiaceae</taxon>
        <taxon>Exidia</taxon>
    </lineage>
</organism>
<dbReference type="EC" id="2.4.1.-" evidence="10"/>
<dbReference type="GO" id="GO:0042124">
    <property type="term" value="F:1,3-beta-glucanosyltransferase activity"/>
    <property type="evidence" value="ECO:0007669"/>
    <property type="project" value="TreeGrafter"/>
</dbReference>
<keyword evidence="9 10" id="KW-0449">Lipoprotein</keyword>
<dbReference type="InParanoid" id="A0A165HKN6"/>
<dbReference type="Pfam" id="PF03198">
    <property type="entry name" value="Glyco_hydro_72"/>
    <property type="match status" value="1"/>
</dbReference>
<evidence type="ECO:0000256" key="10">
    <source>
        <dbReference type="RuleBase" id="RU361209"/>
    </source>
</evidence>
<evidence type="ECO:0000256" key="2">
    <source>
        <dbReference type="ARBA" id="ARBA00004589"/>
    </source>
</evidence>
<keyword evidence="8" id="KW-0325">Glycoprotein</keyword>
<evidence type="ECO:0000259" key="12">
    <source>
        <dbReference type="SMART" id="SM00768"/>
    </source>
</evidence>
<feature type="domain" description="X8" evidence="12">
    <location>
        <begin position="385"/>
        <end position="489"/>
    </location>
</feature>
<dbReference type="InterPro" id="IPR017853">
    <property type="entry name" value="GH"/>
</dbReference>
<dbReference type="SMART" id="SM00768">
    <property type="entry name" value="X8"/>
    <property type="match status" value="1"/>
</dbReference>
<feature type="compositionally biased region" description="Low complexity" evidence="11">
    <location>
        <begin position="494"/>
        <end position="510"/>
    </location>
</feature>
<dbReference type="Pfam" id="PF07983">
    <property type="entry name" value="X8"/>
    <property type="match status" value="1"/>
</dbReference>
<keyword evidence="10" id="KW-0808">Transferase</keyword>
<dbReference type="PANTHER" id="PTHR31468">
    <property type="entry name" value="1,3-BETA-GLUCANOSYLTRANSFERASE GAS1"/>
    <property type="match status" value="1"/>
</dbReference>
<proteinExistence type="inferred from homology"/>
<dbReference type="GO" id="GO:0098552">
    <property type="term" value="C:side of membrane"/>
    <property type="evidence" value="ECO:0007669"/>
    <property type="project" value="UniProtKB-KW"/>
</dbReference>
<evidence type="ECO:0000256" key="7">
    <source>
        <dbReference type="ARBA" id="ARBA00023157"/>
    </source>
</evidence>
<dbReference type="EMBL" id="KV426014">
    <property type="protein sequence ID" value="KZV92110.1"/>
    <property type="molecule type" value="Genomic_DNA"/>
</dbReference>
<feature type="region of interest" description="Disordered" evidence="11">
    <location>
        <begin position="494"/>
        <end position="524"/>
    </location>
</feature>